<keyword evidence="5" id="KW-0698">rRNA processing</keyword>
<dbReference type="EMBL" id="BMOD01000008">
    <property type="protein sequence ID" value="GGJ38495.1"/>
    <property type="molecule type" value="Genomic_DNA"/>
</dbReference>
<dbReference type="SUPFAM" id="SSF75217">
    <property type="entry name" value="alpha/beta knot"/>
    <property type="match status" value="1"/>
</dbReference>
<comment type="subcellular location">
    <subcellularLocation>
        <location evidence="5">Cytoplasm</location>
    </subcellularLocation>
</comment>
<evidence type="ECO:0000313" key="6">
    <source>
        <dbReference type="EMBL" id="GGJ38495.1"/>
    </source>
</evidence>
<gene>
    <name evidence="5 6" type="primary">rlmH</name>
    <name evidence="6" type="ORF">GCM10008938_25790</name>
</gene>
<comment type="subunit">
    <text evidence="5">Homodimer.</text>
</comment>
<organism evidence="6 7">
    <name type="scientific">Deinococcus roseus</name>
    <dbReference type="NCBI Taxonomy" id="392414"/>
    <lineage>
        <taxon>Bacteria</taxon>
        <taxon>Thermotogati</taxon>
        <taxon>Deinococcota</taxon>
        <taxon>Deinococci</taxon>
        <taxon>Deinococcales</taxon>
        <taxon>Deinococcaceae</taxon>
        <taxon>Deinococcus</taxon>
    </lineage>
</organism>
<dbReference type="InterPro" id="IPR029028">
    <property type="entry name" value="Alpha/beta_knot_MTases"/>
</dbReference>
<name>A0ABQ2D0D0_9DEIO</name>
<dbReference type="Gene3D" id="3.40.1280.10">
    <property type="match status" value="1"/>
</dbReference>
<keyword evidence="5" id="KW-0963">Cytoplasm</keyword>
<keyword evidence="7" id="KW-1185">Reference proteome</keyword>
<comment type="similarity">
    <text evidence="4 5">Belongs to the RNA methyltransferase RlmH family.</text>
</comment>
<comment type="caution">
    <text evidence="6">The sequence shown here is derived from an EMBL/GenBank/DDBJ whole genome shotgun (WGS) entry which is preliminary data.</text>
</comment>
<evidence type="ECO:0000256" key="4">
    <source>
        <dbReference type="ARBA" id="ARBA00038303"/>
    </source>
</evidence>
<keyword evidence="1 5" id="KW-0489">Methyltransferase</keyword>
<dbReference type="Proteomes" id="UP000632222">
    <property type="component" value="Unassembled WGS sequence"/>
</dbReference>
<comment type="function">
    <text evidence="5">Specifically methylates the pseudouridine at position 1915 (m3Psi1915) in 23S rRNA.</text>
</comment>
<proteinExistence type="inferred from homology"/>
<feature type="binding site" evidence="5">
    <location>
        <begin position="111"/>
        <end position="116"/>
    </location>
    <ligand>
        <name>S-adenosyl-L-methionine</name>
        <dbReference type="ChEBI" id="CHEBI:59789"/>
    </ligand>
</feature>
<comment type="catalytic activity">
    <reaction evidence="5">
        <text>pseudouridine(1915) in 23S rRNA + S-adenosyl-L-methionine = N(3)-methylpseudouridine(1915) in 23S rRNA + S-adenosyl-L-homocysteine + H(+)</text>
        <dbReference type="Rhea" id="RHEA:42752"/>
        <dbReference type="Rhea" id="RHEA-COMP:10221"/>
        <dbReference type="Rhea" id="RHEA-COMP:10222"/>
        <dbReference type="ChEBI" id="CHEBI:15378"/>
        <dbReference type="ChEBI" id="CHEBI:57856"/>
        <dbReference type="ChEBI" id="CHEBI:59789"/>
        <dbReference type="ChEBI" id="CHEBI:65314"/>
        <dbReference type="ChEBI" id="CHEBI:74486"/>
        <dbReference type="EC" id="2.1.1.177"/>
    </reaction>
</comment>
<dbReference type="EC" id="2.1.1.177" evidence="5"/>
<dbReference type="HAMAP" id="MF_00658">
    <property type="entry name" value="23SrRNA_methyltr_H"/>
    <property type="match status" value="1"/>
</dbReference>
<dbReference type="Pfam" id="PF02590">
    <property type="entry name" value="SPOUT_MTase"/>
    <property type="match status" value="1"/>
</dbReference>
<dbReference type="CDD" id="cd18081">
    <property type="entry name" value="RlmH-like"/>
    <property type="match status" value="1"/>
</dbReference>
<feature type="binding site" evidence="5">
    <location>
        <position position="60"/>
    </location>
    <ligand>
        <name>S-adenosyl-L-methionine</name>
        <dbReference type="ChEBI" id="CHEBI:59789"/>
    </ligand>
</feature>
<dbReference type="GO" id="GO:0032259">
    <property type="term" value="P:methylation"/>
    <property type="evidence" value="ECO:0007669"/>
    <property type="project" value="UniProtKB-KW"/>
</dbReference>
<dbReference type="InterPro" id="IPR029026">
    <property type="entry name" value="tRNA_m1G_MTases_N"/>
</dbReference>
<dbReference type="GO" id="GO:0008168">
    <property type="term" value="F:methyltransferase activity"/>
    <property type="evidence" value="ECO:0007669"/>
    <property type="project" value="UniProtKB-KW"/>
</dbReference>
<keyword evidence="2 5" id="KW-0808">Transferase</keyword>
<dbReference type="PANTHER" id="PTHR33603:SF1">
    <property type="entry name" value="RIBOSOMAL RNA LARGE SUBUNIT METHYLTRANSFERASE H"/>
    <property type="match status" value="1"/>
</dbReference>
<dbReference type="PANTHER" id="PTHR33603">
    <property type="entry name" value="METHYLTRANSFERASE"/>
    <property type="match status" value="1"/>
</dbReference>
<feature type="binding site" evidence="5">
    <location>
        <position position="92"/>
    </location>
    <ligand>
        <name>S-adenosyl-L-methionine</name>
        <dbReference type="ChEBI" id="CHEBI:59789"/>
    </ligand>
</feature>
<dbReference type="RefSeq" id="WP_189003092.1">
    <property type="nucleotide sequence ID" value="NZ_BMOD01000008.1"/>
</dbReference>
<reference evidence="7" key="1">
    <citation type="journal article" date="2019" name="Int. J. Syst. Evol. Microbiol.">
        <title>The Global Catalogue of Microorganisms (GCM) 10K type strain sequencing project: providing services to taxonomists for standard genome sequencing and annotation.</title>
        <authorList>
            <consortium name="The Broad Institute Genomics Platform"/>
            <consortium name="The Broad Institute Genome Sequencing Center for Infectious Disease"/>
            <person name="Wu L."/>
            <person name="Ma J."/>
        </authorList>
    </citation>
    <scope>NUCLEOTIDE SEQUENCE [LARGE SCALE GENOMIC DNA]</scope>
    <source>
        <strain evidence="7">JCM 14370</strain>
    </source>
</reference>
<dbReference type="InterPro" id="IPR003742">
    <property type="entry name" value="RlmH-like"/>
</dbReference>
<evidence type="ECO:0000256" key="5">
    <source>
        <dbReference type="HAMAP-Rule" id="MF_00658"/>
    </source>
</evidence>
<keyword evidence="3 5" id="KW-0949">S-adenosyl-L-methionine</keyword>
<sequence>MRLHFITVGEPRLDYAKRGWEEYHQRLTRYHKLKTTRLKDRADPTQDILKATGNAYLMLLDPRGKQFTSEELSMHLEQVALSGHGEMALVIGGPDGHSDELRSKAHFLWSMGKLTFPHDLAMVVMLEALYRASTIAKGEPYHRG</sequence>
<evidence type="ECO:0000256" key="1">
    <source>
        <dbReference type="ARBA" id="ARBA00022603"/>
    </source>
</evidence>
<evidence type="ECO:0000256" key="3">
    <source>
        <dbReference type="ARBA" id="ARBA00022691"/>
    </source>
</evidence>
<evidence type="ECO:0000256" key="2">
    <source>
        <dbReference type="ARBA" id="ARBA00022679"/>
    </source>
</evidence>
<protein>
    <recommendedName>
        <fullName evidence="5">Ribosomal RNA large subunit methyltransferase H</fullName>
        <ecNumber evidence="5">2.1.1.177</ecNumber>
    </recommendedName>
    <alternativeName>
        <fullName evidence="5">23S rRNA (pseudouridine1915-N3)-methyltransferase</fullName>
    </alternativeName>
    <alternativeName>
        <fullName evidence="5">23S rRNA m3Psi1915 methyltransferase</fullName>
    </alternativeName>
    <alternativeName>
        <fullName evidence="5">rRNA (pseudouridine-N3-)-methyltransferase RlmH</fullName>
    </alternativeName>
</protein>
<dbReference type="PIRSF" id="PIRSF004505">
    <property type="entry name" value="MT_bac"/>
    <property type="match status" value="1"/>
</dbReference>
<accession>A0ABQ2D0D0</accession>
<evidence type="ECO:0000313" key="7">
    <source>
        <dbReference type="Proteomes" id="UP000632222"/>
    </source>
</evidence>